<accession>A0A6A5S1E4</accession>
<name>A0A6A5S1E4_9PLEO</name>
<evidence type="ECO:0000256" key="1">
    <source>
        <dbReference type="SAM" id="MobiDB-lite"/>
    </source>
</evidence>
<keyword evidence="3" id="KW-1185">Reference proteome</keyword>
<dbReference type="AlphaFoldDB" id="A0A6A5S1E4"/>
<evidence type="ECO:0000313" key="2">
    <source>
        <dbReference type="EMBL" id="KAF1933609.1"/>
    </source>
</evidence>
<feature type="region of interest" description="Disordered" evidence="1">
    <location>
        <begin position="19"/>
        <end position="58"/>
    </location>
</feature>
<reference evidence="2" key="1">
    <citation type="journal article" date="2020" name="Stud. Mycol.">
        <title>101 Dothideomycetes genomes: a test case for predicting lifestyles and emergence of pathogens.</title>
        <authorList>
            <person name="Haridas S."/>
            <person name="Albert R."/>
            <person name="Binder M."/>
            <person name="Bloem J."/>
            <person name="Labutti K."/>
            <person name="Salamov A."/>
            <person name="Andreopoulos B."/>
            <person name="Baker S."/>
            <person name="Barry K."/>
            <person name="Bills G."/>
            <person name="Bluhm B."/>
            <person name="Cannon C."/>
            <person name="Castanera R."/>
            <person name="Culley D."/>
            <person name="Daum C."/>
            <person name="Ezra D."/>
            <person name="Gonzalez J."/>
            <person name="Henrissat B."/>
            <person name="Kuo A."/>
            <person name="Liang C."/>
            <person name="Lipzen A."/>
            <person name="Lutzoni F."/>
            <person name="Magnuson J."/>
            <person name="Mondo S."/>
            <person name="Nolan M."/>
            <person name="Ohm R."/>
            <person name="Pangilinan J."/>
            <person name="Park H.-J."/>
            <person name="Ramirez L."/>
            <person name="Alfaro M."/>
            <person name="Sun H."/>
            <person name="Tritt A."/>
            <person name="Yoshinaga Y."/>
            <person name="Zwiers L.-H."/>
            <person name="Turgeon B."/>
            <person name="Goodwin S."/>
            <person name="Spatafora J."/>
            <person name="Crous P."/>
            <person name="Grigoriev I."/>
        </authorList>
    </citation>
    <scope>NUCLEOTIDE SEQUENCE</scope>
    <source>
        <strain evidence="2">CBS 183.55</strain>
    </source>
</reference>
<evidence type="ECO:0000313" key="3">
    <source>
        <dbReference type="Proteomes" id="UP000800082"/>
    </source>
</evidence>
<sequence length="86" mass="9709">MSAEVMTKPRFVIHMRQPLLCTTAPHPHPPPDTVHPPSRSHTTTPPHSPHLHAPRPCPRYTTFVFDTSPIRRKPRFGAAMPCSRDS</sequence>
<dbReference type="EMBL" id="ML978957">
    <property type="protein sequence ID" value="KAF1933609.1"/>
    <property type="molecule type" value="Genomic_DNA"/>
</dbReference>
<proteinExistence type="predicted"/>
<dbReference type="Proteomes" id="UP000800082">
    <property type="component" value="Unassembled WGS sequence"/>
</dbReference>
<dbReference type="GeneID" id="54345758"/>
<feature type="compositionally biased region" description="Low complexity" evidence="1">
    <location>
        <begin position="35"/>
        <end position="45"/>
    </location>
</feature>
<dbReference type="RefSeq" id="XP_033453857.1">
    <property type="nucleotide sequence ID" value="XM_033588111.1"/>
</dbReference>
<organism evidence="2 3">
    <name type="scientific">Didymella exigua CBS 183.55</name>
    <dbReference type="NCBI Taxonomy" id="1150837"/>
    <lineage>
        <taxon>Eukaryota</taxon>
        <taxon>Fungi</taxon>
        <taxon>Dikarya</taxon>
        <taxon>Ascomycota</taxon>
        <taxon>Pezizomycotina</taxon>
        <taxon>Dothideomycetes</taxon>
        <taxon>Pleosporomycetidae</taxon>
        <taxon>Pleosporales</taxon>
        <taxon>Pleosporineae</taxon>
        <taxon>Didymellaceae</taxon>
        <taxon>Didymella</taxon>
    </lineage>
</organism>
<gene>
    <name evidence="2" type="ORF">M421DRAFT_201052</name>
</gene>
<protein>
    <submittedName>
        <fullName evidence="2">Uncharacterized protein</fullName>
    </submittedName>
</protein>